<proteinExistence type="predicted"/>
<dbReference type="OrthoDB" id="9808687at2"/>
<dbReference type="PANTHER" id="PTHR36174">
    <property type="entry name" value="LIPID II:GLYCINE GLYCYLTRANSFERASE"/>
    <property type="match status" value="1"/>
</dbReference>
<reference evidence="2 3" key="1">
    <citation type="submission" date="2016-11" db="EMBL/GenBank/DDBJ databases">
        <title>Trade-off between light-utilization and light-protection in marine flavobacteria.</title>
        <authorList>
            <person name="Kumagai Y."/>
        </authorList>
    </citation>
    <scope>NUCLEOTIDE SEQUENCE [LARGE SCALE GENOMIC DNA]</scope>
    <source>
        <strain evidence="2 3">JCM 13191</strain>
    </source>
</reference>
<dbReference type="EMBL" id="CP019344">
    <property type="protein sequence ID" value="ARN77933.1"/>
    <property type="molecule type" value="Genomic_DNA"/>
</dbReference>
<dbReference type="STRING" id="331648.BST97_07940"/>
<dbReference type="Pfam" id="PF13480">
    <property type="entry name" value="Acetyltransf_6"/>
    <property type="match status" value="1"/>
</dbReference>
<sequence length="320" mass="36597">MVSVTQYTPDLKDAWNNFVSKCCNASFMHQRDFMEYHSDRFEDYSLLVYNHGDLIACIPAHKKGREFCSHGGLTYGGLLMESYDSKRFREVLDATISYLDTNQINQIEINLPPLSYDISIVEMEVQLENSGFELSRSLCSMGMNLQDEILISGKKSAGYRNGTFNTLSYAQSEDLASYWHSVLIPSLQARHDSTPVHSLDEITLLKSRFPKNIILKTVRFEEEVVAGSLFFLDREVVKNQYAASTPTGFQLRAMDYLNQESFKDFKNKGFKFFDFGTTHLPDGSINTGLKRYKSELGAKESQMNRWVLKLRVDNHAFAKA</sequence>
<evidence type="ECO:0000313" key="2">
    <source>
        <dbReference type="EMBL" id="ARN77933.1"/>
    </source>
</evidence>
<keyword evidence="3" id="KW-1185">Reference proteome</keyword>
<organism evidence="2 3">
    <name type="scientific">Nonlabens spongiae</name>
    <dbReference type="NCBI Taxonomy" id="331648"/>
    <lineage>
        <taxon>Bacteria</taxon>
        <taxon>Pseudomonadati</taxon>
        <taxon>Bacteroidota</taxon>
        <taxon>Flavobacteriia</taxon>
        <taxon>Flavobacteriales</taxon>
        <taxon>Flavobacteriaceae</taxon>
        <taxon>Nonlabens</taxon>
    </lineage>
</organism>
<evidence type="ECO:0000313" key="3">
    <source>
        <dbReference type="Proteomes" id="UP000193431"/>
    </source>
</evidence>
<dbReference type="Gene3D" id="3.40.630.30">
    <property type="match status" value="1"/>
</dbReference>
<evidence type="ECO:0000259" key="1">
    <source>
        <dbReference type="Pfam" id="PF13480"/>
    </source>
</evidence>
<dbReference type="InterPro" id="IPR050644">
    <property type="entry name" value="PG_Glycine_Bridge_Synth"/>
</dbReference>
<dbReference type="SUPFAM" id="SSF55729">
    <property type="entry name" value="Acyl-CoA N-acyltransferases (Nat)"/>
    <property type="match status" value="1"/>
</dbReference>
<dbReference type="AlphaFoldDB" id="A0A1W6MK25"/>
<protein>
    <recommendedName>
        <fullName evidence="1">BioF2-like acetyltransferase domain-containing protein</fullName>
    </recommendedName>
</protein>
<dbReference type="RefSeq" id="WP_085766730.1">
    <property type="nucleotide sequence ID" value="NZ_CP019344.1"/>
</dbReference>
<accession>A0A1W6MK25</accession>
<gene>
    <name evidence="2" type="ORF">BST97_07940</name>
</gene>
<dbReference type="PANTHER" id="PTHR36174:SF1">
    <property type="entry name" value="LIPID II:GLYCINE GLYCYLTRANSFERASE"/>
    <property type="match status" value="1"/>
</dbReference>
<dbReference type="Proteomes" id="UP000193431">
    <property type="component" value="Chromosome"/>
</dbReference>
<feature type="domain" description="BioF2-like acetyltransferase" evidence="1">
    <location>
        <begin position="171"/>
        <end position="293"/>
    </location>
</feature>
<dbReference type="InterPro" id="IPR038740">
    <property type="entry name" value="BioF2-like_GNAT_dom"/>
</dbReference>
<dbReference type="InterPro" id="IPR016181">
    <property type="entry name" value="Acyl_CoA_acyltransferase"/>
</dbReference>
<name>A0A1W6MK25_9FLAO</name>